<feature type="domain" description="Cytochrome c" evidence="5">
    <location>
        <begin position="23"/>
        <end position="113"/>
    </location>
</feature>
<comment type="caution">
    <text evidence="6">The sequence shown here is derived from an EMBL/GenBank/DDBJ whole genome shotgun (WGS) entry which is preliminary data.</text>
</comment>
<dbReference type="PANTHER" id="PTHR35008:SF4">
    <property type="entry name" value="BLL4482 PROTEIN"/>
    <property type="match status" value="1"/>
</dbReference>
<sequence length="134" mass="14489">MYLKVFCATLLTRANSCSVTAGQVLAQGKKLNEANYIACHSADGKGWPPHYPPLDGNRTLTMKETVNPIRIVLNGGFAPGTAGNPRPKGMPPYSHLMDDYEVAAVVSYLRNSWGNKAPPVTASEVNKYRGVPLD</sequence>
<dbReference type="SUPFAM" id="SSF46626">
    <property type="entry name" value="Cytochrome c"/>
    <property type="match status" value="1"/>
</dbReference>
<dbReference type="EMBL" id="VUYU01000006">
    <property type="protein sequence ID" value="NHZ34308.1"/>
    <property type="molecule type" value="Genomic_DNA"/>
</dbReference>
<keyword evidence="3 4" id="KW-0408">Iron</keyword>
<dbReference type="Pfam" id="PF00034">
    <property type="entry name" value="Cytochrom_C"/>
    <property type="match status" value="1"/>
</dbReference>
<evidence type="ECO:0000313" key="7">
    <source>
        <dbReference type="Proteomes" id="UP000785613"/>
    </source>
</evidence>
<dbReference type="PROSITE" id="PS51007">
    <property type="entry name" value="CYTC"/>
    <property type="match status" value="1"/>
</dbReference>
<dbReference type="InterPro" id="IPR009056">
    <property type="entry name" value="Cyt_c-like_dom"/>
</dbReference>
<keyword evidence="2 4" id="KW-0479">Metal-binding</keyword>
<evidence type="ECO:0000256" key="3">
    <source>
        <dbReference type="ARBA" id="ARBA00023004"/>
    </source>
</evidence>
<dbReference type="InterPro" id="IPR051459">
    <property type="entry name" value="Cytochrome_c-type_DH"/>
</dbReference>
<reference evidence="6 7" key="1">
    <citation type="submission" date="2019-09" db="EMBL/GenBank/DDBJ databases">
        <title>Taxonomy of Antarctic Massilia spp.: description of Massilia rubra sp. nov., Massilia aquatica sp. nov., Massilia mucilaginosa sp. nov., Massilia frigida sp. nov. isolated from streams, lakes and regoliths.</title>
        <authorList>
            <person name="Holochova P."/>
            <person name="Sedlacek I."/>
            <person name="Kralova S."/>
            <person name="Maslanova I."/>
            <person name="Busse H.-J."/>
            <person name="Stankova E."/>
            <person name="Vrbovska V."/>
            <person name="Kovarovic V."/>
            <person name="Bartak M."/>
            <person name="Svec P."/>
            <person name="Pantucek R."/>
        </authorList>
    </citation>
    <scope>NUCLEOTIDE SEQUENCE [LARGE SCALE GENOMIC DNA]</scope>
    <source>
        <strain evidence="6 7">CCM 8692</strain>
    </source>
</reference>
<dbReference type="Gene3D" id="1.10.760.10">
    <property type="entry name" value="Cytochrome c-like domain"/>
    <property type="match status" value="1"/>
</dbReference>
<protein>
    <submittedName>
        <fullName evidence="6">Cytochrome c</fullName>
    </submittedName>
</protein>
<gene>
    <name evidence="6" type="ORF">F0185_12015</name>
</gene>
<accession>A0ABX0LNP6</accession>
<dbReference type="Proteomes" id="UP000785613">
    <property type="component" value="Unassembled WGS sequence"/>
</dbReference>
<evidence type="ECO:0000313" key="6">
    <source>
        <dbReference type="EMBL" id="NHZ34308.1"/>
    </source>
</evidence>
<proteinExistence type="predicted"/>
<evidence type="ECO:0000256" key="2">
    <source>
        <dbReference type="ARBA" id="ARBA00022723"/>
    </source>
</evidence>
<keyword evidence="1 4" id="KW-0349">Heme</keyword>
<dbReference type="PANTHER" id="PTHR35008">
    <property type="entry name" value="BLL4482 PROTEIN-RELATED"/>
    <property type="match status" value="1"/>
</dbReference>
<organism evidence="6 7">
    <name type="scientific">Massilia rubra</name>
    <dbReference type="NCBI Taxonomy" id="2607910"/>
    <lineage>
        <taxon>Bacteria</taxon>
        <taxon>Pseudomonadati</taxon>
        <taxon>Pseudomonadota</taxon>
        <taxon>Betaproteobacteria</taxon>
        <taxon>Burkholderiales</taxon>
        <taxon>Oxalobacteraceae</taxon>
        <taxon>Telluria group</taxon>
        <taxon>Massilia</taxon>
    </lineage>
</organism>
<evidence type="ECO:0000256" key="1">
    <source>
        <dbReference type="ARBA" id="ARBA00022617"/>
    </source>
</evidence>
<name>A0ABX0LNP6_9BURK</name>
<dbReference type="InterPro" id="IPR036909">
    <property type="entry name" value="Cyt_c-like_dom_sf"/>
</dbReference>
<keyword evidence="7" id="KW-1185">Reference proteome</keyword>
<evidence type="ECO:0000256" key="4">
    <source>
        <dbReference type="PROSITE-ProRule" id="PRU00433"/>
    </source>
</evidence>
<evidence type="ECO:0000259" key="5">
    <source>
        <dbReference type="PROSITE" id="PS51007"/>
    </source>
</evidence>